<feature type="signal peptide" evidence="1">
    <location>
        <begin position="1"/>
        <end position="25"/>
    </location>
</feature>
<dbReference type="Proteomes" id="UP000176322">
    <property type="component" value="Unassembled WGS sequence"/>
</dbReference>
<feature type="domain" description="DUF4189" evidence="2">
    <location>
        <begin position="99"/>
        <end position="188"/>
    </location>
</feature>
<dbReference type="AlphaFoldDB" id="A0A1F6BYW9"/>
<proteinExistence type="predicted"/>
<evidence type="ECO:0000313" key="3">
    <source>
        <dbReference type="EMBL" id="OGG42018.1"/>
    </source>
</evidence>
<dbReference type="EMBL" id="MFKO01000002">
    <property type="protein sequence ID" value="OGG42018.1"/>
    <property type="molecule type" value="Genomic_DNA"/>
</dbReference>
<organism evidence="3 4">
    <name type="scientific">Candidatus Kaiserbacteria bacterium RIFCSPHIGHO2_01_FULL_46_22</name>
    <dbReference type="NCBI Taxonomy" id="1798475"/>
    <lineage>
        <taxon>Bacteria</taxon>
        <taxon>Candidatus Kaiseribacteriota</taxon>
    </lineage>
</organism>
<comment type="caution">
    <text evidence="3">The sequence shown here is derived from an EMBL/GenBank/DDBJ whole genome shotgun (WGS) entry which is preliminary data.</text>
</comment>
<evidence type="ECO:0000259" key="2">
    <source>
        <dbReference type="Pfam" id="PF13827"/>
    </source>
</evidence>
<dbReference type="Pfam" id="PF13827">
    <property type="entry name" value="DUF4189"/>
    <property type="match status" value="1"/>
</dbReference>
<feature type="chain" id="PRO_5009523225" description="DUF4189 domain-containing protein" evidence="1">
    <location>
        <begin position="26"/>
        <end position="202"/>
    </location>
</feature>
<evidence type="ECO:0000256" key="1">
    <source>
        <dbReference type="SAM" id="SignalP"/>
    </source>
</evidence>
<dbReference type="InterPro" id="IPR025240">
    <property type="entry name" value="DUF4189"/>
</dbReference>
<protein>
    <recommendedName>
        <fullName evidence="2">DUF4189 domain-containing protein</fullName>
    </recommendedName>
</protein>
<reference evidence="3 4" key="1">
    <citation type="journal article" date="2016" name="Nat. Commun.">
        <title>Thousands of microbial genomes shed light on interconnected biogeochemical processes in an aquifer system.</title>
        <authorList>
            <person name="Anantharaman K."/>
            <person name="Brown C.T."/>
            <person name="Hug L.A."/>
            <person name="Sharon I."/>
            <person name="Castelle C.J."/>
            <person name="Probst A.J."/>
            <person name="Thomas B.C."/>
            <person name="Singh A."/>
            <person name="Wilkins M.J."/>
            <person name="Karaoz U."/>
            <person name="Brodie E.L."/>
            <person name="Williams K.H."/>
            <person name="Hubbard S.S."/>
            <person name="Banfield J.F."/>
        </authorList>
    </citation>
    <scope>NUCLEOTIDE SEQUENCE [LARGE SCALE GENOMIC DNA]</scope>
</reference>
<keyword evidence="1" id="KW-0732">Signal</keyword>
<evidence type="ECO:0000313" key="4">
    <source>
        <dbReference type="Proteomes" id="UP000176322"/>
    </source>
</evidence>
<accession>A0A1F6BYW9</accession>
<name>A0A1F6BYW9_9BACT</name>
<gene>
    <name evidence="3" type="ORF">A2837_02325</name>
</gene>
<sequence>MFFRNIAAAASVLLMFIINPNVARAERIDEGWQTIQGTRVYSKVYHERGYATFENACGKVQLTQRQLQGGAIPSRIIPCNKTSNQTTNVPVPQSSGQYWGALAAGISEGFLQASRVSVGSAINYKSKAKAERDALRSCQKNGVTCKVVSTFNKGCGYITTSQDGSDNVAWGSGPTAQSAYNNCYSRVKGGNCDPQTIGGCVQ</sequence>